<name>A0A3B0RMB0_9ZZZZ</name>
<accession>A0A3B0RMB0</accession>
<keyword evidence="3" id="KW-0449">Lipoprotein</keyword>
<dbReference type="EMBL" id="UOEC01000103">
    <property type="protein sequence ID" value="VAV92802.1"/>
    <property type="molecule type" value="Genomic_DNA"/>
</dbReference>
<dbReference type="InterPro" id="IPR032816">
    <property type="entry name" value="VTT_dom"/>
</dbReference>
<dbReference type="Pfam" id="PF09335">
    <property type="entry name" value="VTT_dom"/>
    <property type="match status" value="1"/>
</dbReference>
<feature type="transmembrane region" description="Helical" evidence="1">
    <location>
        <begin position="171"/>
        <end position="192"/>
    </location>
</feature>
<evidence type="ECO:0000256" key="1">
    <source>
        <dbReference type="SAM" id="Phobius"/>
    </source>
</evidence>
<keyword evidence="1" id="KW-0812">Transmembrane</keyword>
<keyword evidence="1" id="KW-0472">Membrane</keyword>
<organism evidence="3">
    <name type="scientific">hydrothermal vent metagenome</name>
    <dbReference type="NCBI Taxonomy" id="652676"/>
    <lineage>
        <taxon>unclassified sequences</taxon>
        <taxon>metagenomes</taxon>
        <taxon>ecological metagenomes</taxon>
    </lineage>
</organism>
<evidence type="ECO:0000259" key="2">
    <source>
        <dbReference type="Pfam" id="PF09335"/>
    </source>
</evidence>
<feature type="transmembrane region" description="Helical" evidence="1">
    <location>
        <begin position="20"/>
        <end position="41"/>
    </location>
</feature>
<feature type="transmembrane region" description="Helical" evidence="1">
    <location>
        <begin position="53"/>
        <end position="78"/>
    </location>
</feature>
<dbReference type="AlphaFoldDB" id="A0A3B0RMB0"/>
<reference evidence="3" key="1">
    <citation type="submission" date="2018-06" db="EMBL/GenBank/DDBJ databases">
        <authorList>
            <person name="Zhirakovskaya E."/>
        </authorList>
    </citation>
    <scope>NUCLEOTIDE SEQUENCE</scope>
</reference>
<keyword evidence="1" id="KW-1133">Transmembrane helix</keyword>
<dbReference type="PANTHER" id="PTHR42709">
    <property type="entry name" value="ALKALINE PHOSPHATASE LIKE PROTEIN"/>
    <property type="match status" value="1"/>
</dbReference>
<feature type="transmembrane region" description="Helical" evidence="1">
    <location>
        <begin position="132"/>
        <end position="159"/>
    </location>
</feature>
<dbReference type="InterPro" id="IPR051311">
    <property type="entry name" value="DedA_domain"/>
</dbReference>
<sequence>MLRKLYDWVMGLAAHKHAQWILAIVAFVESSFFPIPPDAMLVPMTLAKRKQAWWYAFVCTVGSVLGGIAGYFIGYWLFDSVGQSIIDFYGLQGGFDKLKDWYLEYGLLIVFIAGFTPIPYKVFTISSGVTQLSLPLFIIGSVISRGLRFLIVCGLIYWFGPTIKRFIEKHLGWLTLLGSVVLVGGFVALKFIG</sequence>
<feature type="transmembrane region" description="Helical" evidence="1">
    <location>
        <begin position="101"/>
        <end position="120"/>
    </location>
</feature>
<feature type="domain" description="VTT" evidence="2">
    <location>
        <begin position="51"/>
        <end position="156"/>
    </location>
</feature>
<evidence type="ECO:0000313" key="3">
    <source>
        <dbReference type="EMBL" id="VAV92802.1"/>
    </source>
</evidence>
<gene>
    <name evidence="3" type="ORF">MNBD_ALPHA08-2259</name>
</gene>
<protein>
    <submittedName>
        <fullName evidence="3">FIG139438: lipoprotein B</fullName>
    </submittedName>
</protein>
<dbReference type="PANTHER" id="PTHR42709:SF11">
    <property type="entry name" value="DEDA FAMILY PROTEIN"/>
    <property type="match status" value="1"/>
</dbReference>
<dbReference type="GO" id="GO:0005886">
    <property type="term" value="C:plasma membrane"/>
    <property type="evidence" value="ECO:0007669"/>
    <property type="project" value="TreeGrafter"/>
</dbReference>
<proteinExistence type="predicted"/>